<keyword evidence="3" id="KW-1185">Reference proteome</keyword>
<name>A0A926EFB9_9FIRM</name>
<protein>
    <submittedName>
        <fullName evidence="2">Aryl-sulfate sulfotransferase</fullName>
    </submittedName>
</protein>
<accession>A0A926EFB9</accession>
<dbReference type="Gene3D" id="2.60.40.3100">
    <property type="entry name" value="Arylsulphate sulphotransferase monomer, N-terminal domain"/>
    <property type="match status" value="1"/>
</dbReference>
<organism evidence="2 3">
    <name type="scientific">Zhenhengia yiwuensis</name>
    <dbReference type="NCBI Taxonomy" id="2763666"/>
    <lineage>
        <taxon>Bacteria</taxon>
        <taxon>Bacillati</taxon>
        <taxon>Bacillota</taxon>
        <taxon>Clostridia</taxon>
        <taxon>Lachnospirales</taxon>
        <taxon>Lachnospiraceae</taxon>
        <taxon>Zhenhengia</taxon>
    </lineage>
</organism>
<evidence type="ECO:0000313" key="3">
    <source>
        <dbReference type="Proteomes" id="UP000655830"/>
    </source>
</evidence>
<gene>
    <name evidence="2" type="ORF">H8718_06985</name>
</gene>
<reference evidence="2" key="1">
    <citation type="submission" date="2020-08" db="EMBL/GenBank/DDBJ databases">
        <title>Genome public.</title>
        <authorList>
            <person name="Liu C."/>
            <person name="Sun Q."/>
        </authorList>
    </citation>
    <scope>NUCLEOTIDE SEQUENCE</scope>
    <source>
        <strain evidence="2">NSJ-12</strain>
    </source>
</reference>
<proteinExistence type="predicted"/>
<dbReference type="InterPro" id="IPR038477">
    <property type="entry name" value="ASST_N_sf"/>
</dbReference>
<comment type="caution">
    <text evidence="2">The sequence shown here is derived from an EMBL/GenBank/DDBJ whole genome shotgun (WGS) entry which is preliminary data.</text>
</comment>
<dbReference type="InterPro" id="IPR010262">
    <property type="entry name" value="Arylsulfotransferase_bact"/>
</dbReference>
<feature type="domain" description="Arylsulfotransferase N-terminal" evidence="1">
    <location>
        <begin position="38"/>
        <end position="116"/>
    </location>
</feature>
<dbReference type="InterPro" id="IPR053143">
    <property type="entry name" value="Arylsulfate_ST"/>
</dbReference>
<dbReference type="Pfam" id="PF17425">
    <property type="entry name" value="Arylsulfotran_N"/>
    <property type="match status" value="1"/>
</dbReference>
<dbReference type="InterPro" id="IPR035391">
    <property type="entry name" value="Arylsulfotran_N"/>
</dbReference>
<dbReference type="PANTHER" id="PTHR35340">
    <property type="entry name" value="PQQ ENZYME REPEAT PROTEIN-RELATED"/>
    <property type="match status" value="1"/>
</dbReference>
<dbReference type="PANTHER" id="PTHR35340:SF10">
    <property type="entry name" value="CYTOPLASMIC PROTEIN"/>
    <property type="match status" value="1"/>
</dbReference>
<dbReference type="Proteomes" id="UP000655830">
    <property type="component" value="Unassembled WGS sequence"/>
</dbReference>
<sequence length="620" mass="70315">MSVTFKKFDHIITEQYALEQAFLTEYKNGNHTLSTPFIKLNPYGIAPLTALILFKTEQALGVNVLVKGKEKAGDITATFEKNTEHVLPIYGLYADYNNEVVITLENGESHTVYIQTEAAPEKVLLPTYLETTPGYLGENVIFVSPTSKAMTAAYDYKGEVRWYGTLNFAFDLKRIKNGRILLGTNRLVAPPYHTTGLYEMGMIGKIYKEYRLPSGYHHDEFEMEDGNLLVLTQDLPTGTVEDMCVLIDRETGKILKSWDYKKVLPQNVAGSGSQDAHDWFHNNAVWYDKKTNSLTLSGRHQDAVINLDYETGDLNWIIGDPEGWPAEMVEKYFFTPVGDEFDWQYEQHACVVLPDGDIMVFDNGHFRAKSKENYVPADKNFSRGVRFRINTEDMTIRQVWQFGKERGKDFFSTYISNVEYYGEGHYMVHSGGAGTLRGETCNVPPVMHEGKEEGLVMNSITIEIKDDVIMHEMHLPGNFYRAEKLSLYCEEDVLTFGKGELLGSLGVTEEMMTEVPAENGGMVPDTYKVRIGEEEDRIILKASFEKGQLVMIMLEGEETTHRYFVPTTKRPFLAMCVGTFQETDERAVEHPISKEGLKGDFKVTLLIDDQKYETGVSVTC</sequence>
<dbReference type="GO" id="GO:0004062">
    <property type="term" value="F:aryl sulfotransferase activity"/>
    <property type="evidence" value="ECO:0007669"/>
    <property type="project" value="InterPro"/>
</dbReference>
<dbReference type="RefSeq" id="WP_249332401.1">
    <property type="nucleotide sequence ID" value="NZ_JACRSY010000009.1"/>
</dbReference>
<evidence type="ECO:0000313" key="2">
    <source>
        <dbReference type="EMBL" id="MBC8579268.1"/>
    </source>
</evidence>
<dbReference type="EMBL" id="JACRSY010000009">
    <property type="protein sequence ID" value="MBC8579268.1"/>
    <property type="molecule type" value="Genomic_DNA"/>
</dbReference>
<dbReference type="Pfam" id="PF05935">
    <property type="entry name" value="Arylsulfotrans"/>
    <property type="match status" value="1"/>
</dbReference>
<evidence type="ECO:0000259" key="1">
    <source>
        <dbReference type="Pfam" id="PF17425"/>
    </source>
</evidence>
<dbReference type="AlphaFoldDB" id="A0A926EFB9"/>